<dbReference type="Proteomes" id="UP000074914">
    <property type="component" value="Chromosome"/>
</dbReference>
<evidence type="ECO:0000313" key="1">
    <source>
        <dbReference type="EMBL" id="AMP04276.1"/>
    </source>
</evidence>
<proteinExistence type="predicted"/>
<evidence type="ECO:0000313" key="2">
    <source>
        <dbReference type="EMBL" id="AMP14195.1"/>
    </source>
</evidence>
<organism evidence="1 3">
    <name type="scientific">Collimonas pratensis</name>
    <dbReference type="NCBI Taxonomy" id="279113"/>
    <lineage>
        <taxon>Bacteria</taxon>
        <taxon>Pseudomonadati</taxon>
        <taxon>Pseudomonadota</taxon>
        <taxon>Betaproteobacteria</taxon>
        <taxon>Burkholderiales</taxon>
        <taxon>Oxalobacteraceae</taxon>
        <taxon>Collimonas</taxon>
    </lineage>
</organism>
<gene>
    <name evidence="2" type="ORF">CPter291_1929</name>
    <name evidence="1" type="ORF">CPter91_1903</name>
</gene>
<dbReference type="EMBL" id="CP013234">
    <property type="protein sequence ID" value="AMP04276.1"/>
    <property type="molecule type" value="Genomic_DNA"/>
</dbReference>
<dbReference type="EMBL" id="CP013236">
    <property type="protein sequence ID" value="AMP14195.1"/>
    <property type="molecule type" value="Genomic_DNA"/>
</dbReference>
<reference evidence="3 4" key="1">
    <citation type="submission" date="2015-11" db="EMBL/GenBank/DDBJ databases">
        <title>Exploring the genomic traits of fungus-feeding bacterial genus Collimonas.</title>
        <authorList>
            <person name="Song C."/>
            <person name="Schmidt R."/>
            <person name="de Jager V."/>
            <person name="Krzyzanowska D."/>
            <person name="Jongedijk E."/>
            <person name="Cankar K."/>
            <person name="Beekwilder J."/>
            <person name="van Veen A."/>
            <person name="de Boer W."/>
            <person name="van Veen J.A."/>
            <person name="Garbeva P."/>
        </authorList>
    </citation>
    <scope>NUCLEOTIDE SEQUENCE [LARGE SCALE GENOMIC DNA]</scope>
    <source>
        <strain evidence="2 4">Ter291</strain>
        <strain evidence="1 3">Ter91</strain>
    </source>
</reference>
<protein>
    <submittedName>
        <fullName evidence="1">Uncharacterized protein</fullName>
    </submittedName>
</protein>
<keyword evidence="4" id="KW-1185">Reference proteome</keyword>
<dbReference type="KEGG" id="cpra:CPter91_1903"/>
<dbReference type="PATRIC" id="fig|279113.10.peg.1929"/>
<sequence>MVIYGDALFYLSGRARQVLVTVNRESNSYGFTKFSATDS</sequence>
<dbReference type="Proteomes" id="UP000074561">
    <property type="component" value="Chromosome"/>
</dbReference>
<evidence type="ECO:0000313" key="3">
    <source>
        <dbReference type="Proteomes" id="UP000074561"/>
    </source>
</evidence>
<accession>A0A127Q2Q8</accession>
<dbReference type="AlphaFoldDB" id="A0A127Q2Q8"/>
<name>A0A127Q2Q8_9BURK</name>
<evidence type="ECO:0000313" key="4">
    <source>
        <dbReference type="Proteomes" id="UP000074914"/>
    </source>
</evidence>